<dbReference type="Pfam" id="PF18858">
    <property type="entry name" value="LPD39"/>
    <property type="match status" value="1"/>
</dbReference>
<organism evidence="3 4">
    <name type="scientific">Neisseria lactamica ATCC 23970</name>
    <dbReference type="NCBI Taxonomy" id="546265"/>
    <lineage>
        <taxon>Bacteria</taxon>
        <taxon>Pseudomonadati</taxon>
        <taxon>Pseudomonadota</taxon>
        <taxon>Betaproteobacteria</taxon>
        <taxon>Neisseriales</taxon>
        <taxon>Neisseriaceae</taxon>
        <taxon>Neisseria</taxon>
    </lineage>
</organism>
<evidence type="ECO:0000313" key="4">
    <source>
        <dbReference type="Proteomes" id="UP000003843"/>
    </source>
</evidence>
<feature type="coiled-coil region" evidence="1">
    <location>
        <begin position="51"/>
        <end position="78"/>
    </location>
</feature>
<dbReference type="AlphaFoldDB" id="D0W781"/>
<dbReference type="EMBL" id="ACEQ02000004">
    <property type="protein sequence ID" value="EEZ76465.1"/>
    <property type="molecule type" value="Genomic_DNA"/>
</dbReference>
<evidence type="ECO:0000259" key="2">
    <source>
        <dbReference type="Pfam" id="PF18858"/>
    </source>
</evidence>
<gene>
    <name evidence="3" type="ORF">NEILACOT_03379</name>
</gene>
<evidence type="ECO:0000313" key="3">
    <source>
        <dbReference type="EMBL" id="EEZ76465.1"/>
    </source>
</evidence>
<comment type="caution">
    <text evidence="3">The sequence shown here is derived from an EMBL/GenBank/DDBJ whole genome shotgun (WGS) entry which is preliminary data.</text>
</comment>
<protein>
    <recommendedName>
        <fullName evidence="2">Large polyvalent protein-associated domain-containing protein</fullName>
    </recommendedName>
</protein>
<dbReference type="InterPro" id="IPR041639">
    <property type="entry name" value="LPD39"/>
</dbReference>
<name>D0W781_NEILA</name>
<proteinExistence type="predicted"/>
<dbReference type="Proteomes" id="UP000003843">
    <property type="component" value="Unassembled WGS sequence"/>
</dbReference>
<evidence type="ECO:0000256" key="1">
    <source>
        <dbReference type="SAM" id="Coils"/>
    </source>
</evidence>
<keyword evidence="1" id="KW-0175">Coiled coil</keyword>
<feature type="domain" description="Large polyvalent protein-associated" evidence="2">
    <location>
        <begin position="1"/>
        <end position="111"/>
    </location>
</feature>
<accession>D0W781</accession>
<sequence>MHDATLAKVDADPLMRVDAQKRLDGIRTALDIADGKIGKAKAVIASADARIARADAAYNKASEAAKKAQSALLAAEEKAGREILADEADMRLRRLFYADSEAKRALRHAEADVMAESRAKTDAVQMLKQARADVKRLERMRLRRKGFGGACFVEPPFCQAA</sequence>
<reference evidence="3 4" key="1">
    <citation type="submission" date="2009-10" db="EMBL/GenBank/DDBJ databases">
        <authorList>
            <person name="Weinstock G."/>
            <person name="Sodergren E."/>
            <person name="Clifton S."/>
            <person name="Fulton L."/>
            <person name="Fulton B."/>
            <person name="Courtney L."/>
            <person name="Fronick C."/>
            <person name="Harrison M."/>
            <person name="Strong C."/>
            <person name="Farmer C."/>
            <person name="Delahaunty K."/>
            <person name="Markovic C."/>
            <person name="Hall O."/>
            <person name="Minx P."/>
            <person name="Tomlinson C."/>
            <person name="Mitreva M."/>
            <person name="Nelson J."/>
            <person name="Hou S."/>
            <person name="Wollam A."/>
            <person name="Pepin K.H."/>
            <person name="Johnson M."/>
            <person name="Bhonagiri V."/>
            <person name="Nash W.E."/>
            <person name="Warren W."/>
            <person name="Chinwalla A."/>
            <person name="Mardis E.R."/>
            <person name="Wilson R.K."/>
        </authorList>
    </citation>
    <scope>NUCLEOTIDE SEQUENCE [LARGE SCALE GENOMIC DNA]</scope>
    <source>
        <strain evidence="3 4">ATCC 23970</strain>
    </source>
</reference>